<dbReference type="CTD" id="20329225"/>
<evidence type="ECO:0000313" key="3">
    <source>
        <dbReference type="Proteomes" id="UP000054324"/>
    </source>
</evidence>
<proteinExistence type="predicted"/>
<dbReference type="GeneID" id="20329225"/>
<dbReference type="AlphaFoldDB" id="A0A074Z3G6"/>
<evidence type="ECO:0000313" key="2">
    <source>
        <dbReference type="EMBL" id="KER21563.1"/>
    </source>
</evidence>
<reference evidence="2 3" key="1">
    <citation type="submission" date="2013-11" db="EMBL/GenBank/DDBJ databases">
        <title>Opisthorchis viverrini - life in the bile duct.</title>
        <authorList>
            <person name="Young N.D."/>
            <person name="Nagarajan N."/>
            <person name="Lin S.J."/>
            <person name="Korhonen P.K."/>
            <person name="Jex A.R."/>
            <person name="Hall R.S."/>
            <person name="Safavi-Hemami H."/>
            <person name="Kaewkong W."/>
            <person name="Bertrand D."/>
            <person name="Gao S."/>
            <person name="Seet Q."/>
            <person name="Wongkham S."/>
            <person name="Teh B.T."/>
            <person name="Wongkham C."/>
            <person name="Intapan P.M."/>
            <person name="Maleewong W."/>
            <person name="Yang X."/>
            <person name="Hu M."/>
            <person name="Wang Z."/>
            <person name="Hofmann A."/>
            <person name="Sternberg P.W."/>
            <person name="Tan P."/>
            <person name="Wang J."/>
            <person name="Gasser R.B."/>
        </authorList>
    </citation>
    <scope>NUCLEOTIDE SEQUENCE [LARGE SCALE GENOMIC DNA]</scope>
</reference>
<evidence type="ECO:0000256" key="1">
    <source>
        <dbReference type="SAM" id="MobiDB-lite"/>
    </source>
</evidence>
<organism evidence="2 3">
    <name type="scientific">Opisthorchis viverrini</name>
    <name type="common">Southeast Asian liver fluke</name>
    <dbReference type="NCBI Taxonomy" id="6198"/>
    <lineage>
        <taxon>Eukaryota</taxon>
        <taxon>Metazoa</taxon>
        <taxon>Spiralia</taxon>
        <taxon>Lophotrochozoa</taxon>
        <taxon>Platyhelminthes</taxon>
        <taxon>Trematoda</taxon>
        <taxon>Digenea</taxon>
        <taxon>Opisthorchiida</taxon>
        <taxon>Opisthorchiata</taxon>
        <taxon>Opisthorchiidae</taxon>
        <taxon>Opisthorchis</taxon>
    </lineage>
</organism>
<sequence length="86" mass="9902">LTLYQFRYVAERWPKWLDREFTDRKVRGSNPTSASRLALSRLGQPGGISALVQPTSGMAVRHRKEQQPPDLQLANAPERKERNMQL</sequence>
<accession>A0A074Z3G6</accession>
<dbReference type="RefSeq" id="XP_009174690.1">
    <property type="nucleotide sequence ID" value="XM_009176426.1"/>
</dbReference>
<dbReference type="EMBL" id="KL596957">
    <property type="protein sequence ID" value="KER21563.1"/>
    <property type="molecule type" value="Genomic_DNA"/>
</dbReference>
<feature type="region of interest" description="Disordered" evidence="1">
    <location>
        <begin position="56"/>
        <end position="86"/>
    </location>
</feature>
<protein>
    <submittedName>
        <fullName evidence="2">Uncharacterized protein</fullName>
    </submittedName>
</protein>
<feature type="non-terminal residue" evidence="2">
    <location>
        <position position="1"/>
    </location>
</feature>
<keyword evidence="3" id="KW-1185">Reference proteome</keyword>
<gene>
    <name evidence="2" type="ORF">T265_15059</name>
</gene>
<feature type="compositionally biased region" description="Basic and acidic residues" evidence="1">
    <location>
        <begin position="77"/>
        <end position="86"/>
    </location>
</feature>
<name>A0A074Z3G6_OPIVI</name>
<dbReference type="KEGG" id="ovi:T265_15059"/>
<dbReference type="OrthoDB" id="269496at2759"/>
<dbReference type="Proteomes" id="UP000054324">
    <property type="component" value="Unassembled WGS sequence"/>
</dbReference>